<sequence length="357" mass="41394">MFSFDISTRAQALTLKTLGVPEAEIRKNTGISPRFLGLLEKRAIEGGWDPVTSPAFEDKHLTFTNSPDQLPVELQLNIVSFLDLKSLIRMQSISRHWRALIKKHVHSPQVVHPARCALLQLYNDWVVSDSCRVTRETVLPNLRNFDRDEYLENFPANVPSDFEMWVREWPAAAVIGWLWPGLPPRPPNDDGEDMYWDWGNHLNRLSEDCLELWRDPYRSWVYCRMDFGSDSPYADDIKKYGAAHGWRWSGETSDPSLIRLETRAIEIQTGLTEDFTEDGPWSPSQGIVLYIISGAGPFNGTIHSMCGHSRPYPSGRIDEFWIPEVNCDRRENRCTKGWVHWLRKHMEFIFRNHGWDP</sequence>
<dbReference type="SUPFAM" id="SSF81383">
    <property type="entry name" value="F-box domain"/>
    <property type="match status" value="1"/>
</dbReference>
<organism evidence="2 3">
    <name type="scientific">Phyllosticta capitalensis</name>
    <dbReference type="NCBI Taxonomy" id="121624"/>
    <lineage>
        <taxon>Eukaryota</taxon>
        <taxon>Fungi</taxon>
        <taxon>Dikarya</taxon>
        <taxon>Ascomycota</taxon>
        <taxon>Pezizomycotina</taxon>
        <taxon>Dothideomycetes</taxon>
        <taxon>Dothideomycetes incertae sedis</taxon>
        <taxon>Botryosphaeriales</taxon>
        <taxon>Phyllostictaceae</taxon>
        <taxon>Phyllosticta</taxon>
    </lineage>
</organism>
<evidence type="ECO:0000313" key="3">
    <source>
        <dbReference type="Proteomes" id="UP001492380"/>
    </source>
</evidence>
<gene>
    <name evidence="2" type="ORF">HDK90DRAFT_492712</name>
</gene>
<dbReference type="Pfam" id="PF00646">
    <property type="entry name" value="F-box"/>
    <property type="match status" value="1"/>
</dbReference>
<dbReference type="SMART" id="SM00256">
    <property type="entry name" value="FBOX"/>
    <property type="match status" value="1"/>
</dbReference>
<comment type="caution">
    <text evidence="2">The sequence shown here is derived from an EMBL/GenBank/DDBJ whole genome shotgun (WGS) entry which is preliminary data.</text>
</comment>
<reference evidence="2 3" key="1">
    <citation type="submission" date="2024-04" db="EMBL/GenBank/DDBJ databases">
        <title>Phyllosticta paracitricarpa is synonymous to the EU quarantine fungus P. citricarpa based on phylogenomic analyses.</title>
        <authorList>
            <consortium name="Lawrence Berkeley National Laboratory"/>
            <person name="Van Ingen-Buijs V.A."/>
            <person name="Van Westerhoven A.C."/>
            <person name="Haridas S."/>
            <person name="Skiadas P."/>
            <person name="Martin F."/>
            <person name="Groenewald J.Z."/>
            <person name="Crous P.W."/>
            <person name="Seidl M.F."/>
        </authorList>
    </citation>
    <scope>NUCLEOTIDE SEQUENCE [LARGE SCALE GENOMIC DNA]</scope>
    <source>
        <strain evidence="2 3">CBS 123374</strain>
    </source>
</reference>
<keyword evidence="3" id="KW-1185">Reference proteome</keyword>
<protein>
    <recommendedName>
        <fullName evidence="1">F-box domain-containing protein</fullName>
    </recommendedName>
</protein>
<dbReference type="InterPro" id="IPR036047">
    <property type="entry name" value="F-box-like_dom_sf"/>
</dbReference>
<dbReference type="InterPro" id="IPR001810">
    <property type="entry name" value="F-box_dom"/>
</dbReference>
<dbReference type="Gene3D" id="1.20.1280.50">
    <property type="match status" value="1"/>
</dbReference>
<dbReference type="EMBL" id="JBBWRZ010000009">
    <property type="protein sequence ID" value="KAK8228961.1"/>
    <property type="molecule type" value="Genomic_DNA"/>
</dbReference>
<accession>A0ABR1YG03</accession>
<proteinExistence type="predicted"/>
<evidence type="ECO:0000259" key="1">
    <source>
        <dbReference type="PROSITE" id="PS50181"/>
    </source>
</evidence>
<dbReference type="Proteomes" id="UP001492380">
    <property type="component" value="Unassembled WGS sequence"/>
</dbReference>
<evidence type="ECO:0000313" key="2">
    <source>
        <dbReference type="EMBL" id="KAK8228961.1"/>
    </source>
</evidence>
<feature type="domain" description="F-box" evidence="1">
    <location>
        <begin position="64"/>
        <end position="110"/>
    </location>
</feature>
<dbReference type="PROSITE" id="PS50181">
    <property type="entry name" value="FBOX"/>
    <property type="match status" value="1"/>
</dbReference>
<name>A0ABR1YG03_9PEZI</name>